<comment type="caution">
    <text evidence="1">The sequence shown here is derived from an EMBL/GenBank/DDBJ whole genome shotgun (WGS) entry which is preliminary data.</text>
</comment>
<evidence type="ECO:0000313" key="1">
    <source>
        <dbReference type="EMBL" id="KAI4373848.1"/>
    </source>
</evidence>
<gene>
    <name evidence="1" type="ORF">MLD38_011920</name>
</gene>
<dbReference type="Proteomes" id="UP001057402">
    <property type="component" value="Chromosome 4"/>
</dbReference>
<organism evidence="1 2">
    <name type="scientific">Melastoma candidum</name>
    <dbReference type="NCBI Taxonomy" id="119954"/>
    <lineage>
        <taxon>Eukaryota</taxon>
        <taxon>Viridiplantae</taxon>
        <taxon>Streptophyta</taxon>
        <taxon>Embryophyta</taxon>
        <taxon>Tracheophyta</taxon>
        <taxon>Spermatophyta</taxon>
        <taxon>Magnoliopsida</taxon>
        <taxon>eudicotyledons</taxon>
        <taxon>Gunneridae</taxon>
        <taxon>Pentapetalae</taxon>
        <taxon>rosids</taxon>
        <taxon>malvids</taxon>
        <taxon>Myrtales</taxon>
        <taxon>Melastomataceae</taxon>
        <taxon>Melastomatoideae</taxon>
        <taxon>Melastomateae</taxon>
        <taxon>Melastoma</taxon>
    </lineage>
</organism>
<accession>A0ACB9R8T2</accession>
<dbReference type="EMBL" id="CM042883">
    <property type="protein sequence ID" value="KAI4373848.1"/>
    <property type="molecule type" value="Genomic_DNA"/>
</dbReference>
<sequence>MGRLKMPSGIKAIEEEPEDIDYSCSDRTTLACMINSEIAAVLAVMRRNVRWGGRYMSGDDQLEHSLIQSLKALRKQVFCWQHQLHTINPSLYLLPFLEVIRSDETGAPITGVALSSVYRILTLDVVDRNTVNIDAAMHLVVDSVTSCRFEVTDPASEEVVLMKILQVLLACMKSKASVTLSNQHVCTIVNTCFRIVHQAGSKGELLQPIARHTMHELVRCIFSHLPDVDKAEGAVVNGSNNTKREVRLGPSLRVN</sequence>
<evidence type="ECO:0000313" key="2">
    <source>
        <dbReference type="Proteomes" id="UP001057402"/>
    </source>
</evidence>
<protein>
    <submittedName>
        <fullName evidence="1">Uncharacterized protein</fullName>
    </submittedName>
</protein>
<reference evidence="2" key="1">
    <citation type="journal article" date="2023" name="Front. Plant Sci.">
        <title>Chromosomal-level genome assembly of Melastoma candidum provides insights into trichome evolution.</title>
        <authorList>
            <person name="Zhong Y."/>
            <person name="Wu W."/>
            <person name="Sun C."/>
            <person name="Zou P."/>
            <person name="Liu Y."/>
            <person name="Dai S."/>
            <person name="Zhou R."/>
        </authorList>
    </citation>
    <scope>NUCLEOTIDE SEQUENCE [LARGE SCALE GENOMIC DNA]</scope>
</reference>
<proteinExistence type="predicted"/>
<name>A0ACB9R8T2_9MYRT</name>
<keyword evidence="2" id="KW-1185">Reference proteome</keyword>